<proteinExistence type="predicted"/>
<dbReference type="EMBL" id="GGEC01091485">
    <property type="protein sequence ID" value="MBX71969.1"/>
    <property type="molecule type" value="Transcribed_RNA"/>
</dbReference>
<reference evidence="1" key="1">
    <citation type="submission" date="2018-02" db="EMBL/GenBank/DDBJ databases">
        <title>Rhizophora mucronata_Transcriptome.</title>
        <authorList>
            <person name="Meera S.P."/>
            <person name="Sreeshan A."/>
            <person name="Augustine A."/>
        </authorList>
    </citation>
    <scope>NUCLEOTIDE SEQUENCE</scope>
    <source>
        <tissue evidence="1">Leaf</tissue>
    </source>
</reference>
<evidence type="ECO:0000313" key="1">
    <source>
        <dbReference type="EMBL" id="MBX71969.1"/>
    </source>
</evidence>
<dbReference type="AlphaFoldDB" id="A0A2P2QY97"/>
<sequence>MHYICMCYVLNFCILNCDIEVYGVLLRSKLHGALTTSLQMSNFCRICLSSLMFTLLSKYSVCNTWSHHRNSS</sequence>
<name>A0A2P2QY97_RHIMU</name>
<protein>
    <submittedName>
        <fullName evidence="1">Uncharacterized protein</fullName>
    </submittedName>
</protein>
<accession>A0A2P2QY97</accession>
<organism evidence="1">
    <name type="scientific">Rhizophora mucronata</name>
    <name type="common">Asiatic mangrove</name>
    <dbReference type="NCBI Taxonomy" id="61149"/>
    <lineage>
        <taxon>Eukaryota</taxon>
        <taxon>Viridiplantae</taxon>
        <taxon>Streptophyta</taxon>
        <taxon>Embryophyta</taxon>
        <taxon>Tracheophyta</taxon>
        <taxon>Spermatophyta</taxon>
        <taxon>Magnoliopsida</taxon>
        <taxon>eudicotyledons</taxon>
        <taxon>Gunneridae</taxon>
        <taxon>Pentapetalae</taxon>
        <taxon>rosids</taxon>
        <taxon>fabids</taxon>
        <taxon>Malpighiales</taxon>
        <taxon>Rhizophoraceae</taxon>
        <taxon>Rhizophora</taxon>
    </lineage>
</organism>